<evidence type="ECO:0000256" key="1">
    <source>
        <dbReference type="SAM" id="SignalP"/>
    </source>
</evidence>
<dbReference type="AlphaFoldDB" id="A0A8J6PTF8"/>
<protein>
    <recommendedName>
        <fullName evidence="4">Lipoprotein</fullName>
    </recommendedName>
</protein>
<sequence length="157" mass="17436">MRYLGALGLAIATLSVAACQSDGVHVTEERVIGSESWGRGSDDAHCRAWGAAPGTESYFACRARLDRDDDRQDPYRSTPRVVQISDFQAKDECERRARAEAPGPILERVNQTVYESGNSKRVPMVFKVGPGGQWQYSHIVNVECTFTNGSMSNFRLY</sequence>
<dbReference type="RefSeq" id="WP_188164529.1">
    <property type="nucleotide sequence ID" value="NZ_JACVVX010000003.1"/>
</dbReference>
<dbReference type="Proteomes" id="UP000643405">
    <property type="component" value="Unassembled WGS sequence"/>
</dbReference>
<keyword evidence="3" id="KW-1185">Reference proteome</keyword>
<feature type="chain" id="PRO_5035177659" description="Lipoprotein" evidence="1">
    <location>
        <begin position="18"/>
        <end position="157"/>
    </location>
</feature>
<comment type="caution">
    <text evidence="2">The sequence shown here is derived from an EMBL/GenBank/DDBJ whole genome shotgun (WGS) entry which is preliminary data.</text>
</comment>
<proteinExistence type="predicted"/>
<evidence type="ECO:0008006" key="4">
    <source>
        <dbReference type="Google" id="ProtNLM"/>
    </source>
</evidence>
<organism evidence="2 3">
    <name type="scientific">Oryzicola mucosus</name>
    <dbReference type="NCBI Taxonomy" id="2767425"/>
    <lineage>
        <taxon>Bacteria</taxon>
        <taxon>Pseudomonadati</taxon>
        <taxon>Pseudomonadota</taxon>
        <taxon>Alphaproteobacteria</taxon>
        <taxon>Hyphomicrobiales</taxon>
        <taxon>Phyllobacteriaceae</taxon>
        <taxon>Oryzicola</taxon>
    </lineage>
</organism>
<name>A0A8J6PTF8_9HYPH</name>
<keyword evidence="1" id="KW-0732">Signal</keyword>
<reference evidence="2" key="1">
    <citation type="submission" date="2020-09" db="EMBL/GenBank/DDBJ databases">
        <title>Genome seq and assembly of Tianweitania sp.</title>
        <authorList>
            <person name="Chhetri G."/>
        </authorList>
    </citation>
    <scope>NUCLEOTIDE SEQUENCE</scope>
    <source>
        <strain evidence="2">Rool2</strain>
    </source>
</reference>
<gene>
    <name evidence="2" type="ORF">ICI42_10475</name>
</gene>
<evidence type="ECO:0000313" key="2">
    <source>
        <dbReference type="EMBL" id="MBD0415079.1"/>
    </source>
</evidence>
<feature type="signal peptide" evidence="1">
    <location>
        <begin position="1"/>
        <end position="17"/>
    </location>
</feature>
<accession>A0A8J6PTF8</accession>
<dbReference type="PROSITE" id="PS51257">
    <property type="entry name" value="PROKAR_LIPOPROTEIN"/>
    <property type="match status" value="1"/>
</dbReference>
<dbReference type="EMBL" id="JACVVX010000003">
    <property type="protein sequence ID" value="MBD0415079.1"/>
    <property type="molecule type" value="Genomic_DNA"/>
</dbReference>
<evidence type="ECO:0000313" key="3">
    <source>
        <dbReference type="Proteomes" id="UP000643405"/>
    </source>
</evidence>